<sequence>MDHLILKNEQKALEINLDQQIYGTFAEIGAGQEVARIFFQVGAAAGTIAKTMSAYDKIYSDRIYGKEPSGRYVCESRVYKMLDHEYDLMVERLQTELPNSTFFVFADTVSAINYSKTIKGDGWLGVRFQLTPNGKPNDLVLHVKMKDTNNKLQQEAVGKLGVNMIYSCYFYKNDIKAFVASLLDGLHERVEVDMIRLTGPDFDHVDNRLLGLYLLEYGLTEVTMIGPDGQSVHASEFLYKRSLMVVRGHFRPPTKVTIDVIKSSFDQFKNEQDVDPDKSFVVCELTLENLVKDGKIDHEDFLARADLLGALGQTFIISNCHNHQRLINYLADYKIKKLGLVIGVHELLDIINNKYESNRDGRLLVAFGELFTRNILIYAYPALKEEGSTEIMEANNLPVPEGIRFLYRHLVDSQQIVPVDNYNRENLHIFPYLVFNSILADDGKWEDMVPAKLVPIIKNRKLFQNHVEV</sequence>
<evidence type="ECO:0000313" key="1">
    <source>
        <dbReference type="EMBL" id="GLR17880.1"/>
    </source>
</evidence>
<reference evidence="1" key="1">
    <citation type="journal article" date="2014" name="Int. J. Syst. Evol. Microbiol.">
        <title>Complete genome sequence of Corynebacterium casei LMG S-19264T (=DSM 44701T), isolated from a smear-ripened cheese.</title>
        <authorList>
            <consortium name="US DOE Joint Genome Institute (JGI-PGF)"/>
            <person name="Walter F."/>
            <person name="Albersmeier A."/>
            <person name="Kalinowski J."/>
            <person name="Ruckert C."/>
        </authorList>
    </citation>
    <scope>NUCLEOTIDE SEQUENCE</scope>
    <source>
        <strain evidence="1">NBRC 108769</strain>
    </source>
</reference>
<comment type="caution">
    <text evidence="1">The sequence shown here is derived from an EMBL/GenBank/DDBJ whole genome shotgun (WGS) entry which is preliminary data.</text>
</comment>
<reference evidence="1" key="2">
    <citation type="submission" date="2023-01" db="EMBL/GenBank/DDBJ databases">
        <title>Draft genome sequence of Portibacter lacus strain NBRC 108769.</title>
        <authorList>
            <person name="Sun Q."/>
            <person name="Mori K."/>
        </authorList>
    </citation>
    <scope>NUCLEOTIDE SEQUENCE</scope>
    <source>
        <strain evidence="1">NBRC 108769</strain>
    </source>
</reference>
<organism evidence="1 2">
    <name type="scientific">Portibacter lacus</name>
    <dbReference type="NCBI Taxonomy" id="1099794"/>
    <lineage>
        <taxon>Bacteria</taxon>
        <taxon>Pseudomonadati</taxon>
        <taxon>Bacteroidota</taxon>
        <taxon>Saprospiria</taxon>
        <taxon>Saprospirales</taxon>
        <taxon>Haliscomenobacteraceae</taxon>
        <taxon>Portibacter</taxon>
    </lineage>
</organism>
<proteinExistence type="predicted"/>
<protein>
    <recommendedName>
        <fullName evidence="3">TonB-dependent receptor</fullName>
    </recommendedName>
</protein>
<evidence type="ECO:0008006" key="3">
    <source>
        <dbReference type="Google" id="ProtNLM"/>
    </source>
</evidence>
<dbReference type="EMBL" id="BSOH01000014">
    <property type="protein sequence ID" value="GLR17880.1"/>
    <property type="molecule type" value="Genomic_DNA"/>
</dbReference>
<gene>
    <name evidence="1" type="ORF">GCM10007940_24950</name>
</gene>
<keyword evidence="2" id="KW-1185">Reference proteome</keyword>
<accession>A0AA37WGC9</accession>
<dbReference type="AlphaFoldDB" id="A0AA37WGC9"/>
<name>A0AA37WGC9_9BACT</name>
<dbReference type="Proteomes" id="UP001156666">
    <property type="component" value="Unassembled WGS sequence"/>
</dbReference>
<dbReference type="RefSeq" id="WP_235291560.1">
    <property type="nucleotide sequence ID" value="NZ_BSOH01000014.1"/>
</dbReference>
<evidence type="ECO:0000313" key="2">
    <source>
        <dbReference type="Proteomes" id="UP001156666"/>
    </source>
</evidence>